<dbReference type="InterPro" id="IPR046351">
    <property type="entry name" value="UTP4"/>
</dbReference>
<dbReference type="InterPro" id="IPR036322">
    <property type="entry name" value="WD40_repeat_dom_sf"/>
</dbReference>
<dbReference type="InterPro" id="IPR015943">
    <property type="entry name" value="WD40/YVTN_repeat-like_dom_sf"/>
</dbReference>
<protein>
    <submittedName>
        <fullName evidence="2 3">Cirhin</fullName>
    </submittedName>
</protein>
<dbReference type="SUPFAM" id="SSF50978">
    <property type="entry name" value="WD40 repeat-like"/>
    <property type="match status" value="2"/>
</dbReference>
<keyword evidence="1" id="KW-1185">Reference proteome</keyword>
<dbReference type="Gene3D" id="2.130.10.10">
    <property type="entry name" value="YVTN repeat-like/Quinoprotein amine dehydrogenase"/>
    <property type="match status" value="1"/>
</dbReference>
<evidence type="ECO:0000313" key="1">
    <source>
        <dbReference type="Proteomes" id="UP000035681"/>
    </source>
</evidence>
<evidence type="ECO:0000313" key="2">
    <source>
        <dbReference type="WBParaSite" id="SSTP_0000141800.1"/>
    </source>
</evidence>
<dbReference type="WBParaSite" id="SSTP_0000141800.1">
    <property type="protein sequence ID" value="SSTP_0000141800.1"/>
    <property type="gene ID" value="SSTP_0000141800"/>
</dbReference>
<dbReference type="GO" id="GO:0034455">
    <property type="term" value="C:t-UTP complex"/>
    <property type="evidence" value="ECO:0007669"/>
    <property type="project" value="TreeGrafter"/>
</dbReference>
<dbReference type="GO" id="GO:0000462">
    <property type="term" value="P:maturation of SSU-rRNA from tricistronic rRNA transcript (SSU-rRNA, 5.8S rRNA, LSU-rRNA)"/>
    <property type="evidence" value="ECO:0007669"/>
    <property type="project" value="InterPro"/>
</dbReference>
<dbReference type="STRING" id="6248.A0A0K0DW02"/>
<dbReference type="Proteomes" id="UP000035681">
    <property type="component" value="Unplaced"/>
</dbReference>
<accession>A0A0K0DW02</accession>
<dbReference type="PANTHER" id="PTHR44163:SF1">
    <property type="entry name" value="U3 SMALL NUCLEOLAR RNA-ASSOCIATED PROTEIN 4 HOMOLOG"/>
    <property type="match status" value="1"/>
</dbReference>
<name>A0A0K0DW02_STRER</name>
<dbReference type="AlphaFoldDB" id="A0A0K0DW02"/>
<dbReference type="WBParaSite" id="TCONS_00008713.p1">
    <property type="protein sequence ID" value="TCONS_00008713.p1"/>
    <property type="gene ID" value="XLOC_006627"/>
</dbReference>
<reference evidence="2" key="1">
    <citation type="submission" date="2015-08" db="UniProtKB">
        <authorList>
            <consortium name="WormBaseParasite"/>
        </authorList>
    </citation>
    <scope>IDENTIFICATION</scope>
</reference>
<proteinExistence type="predicted"/>
<dbReference type="GO" id="GO:0032040">
    <property type="term" value="C:small-subunit processome"/>
    <property type="evidence" value="ECO:0007669"/>
    <property type="project" value="TreeGrafter"/>
</dbReference>
<dbReference type="GO" id="GO:0003723">
    <property type="term" value="F:RNA binding"/>
    <property type="evidence" value="ECO:0007669"/>
    <property type="project" value="TreeGrafter"/>
</dbReference>
<dbReference type="PANTHER" id="PTHR44163">
    <property type="entry name" value="U3 SMALL NUCLEOLAR RNA-ASSOCIATED PROTEIN 4 HOMOLOG"/>
    <property type="match status" value="1"/>
</dbReference>
<organism evidence="2">
    <name type="scientific">Strongyloides stercoralis</name>
    <name type="common">Threadworm</name>
    <dbReference type="NCBI Taxonomy" id="6248"/>
    <lineage>
        <taxon>Eukaryota</taxon>
        <taxon>Metazoa</taxon>
        <taxon>Ecdysozoa</taxon>
        <taxon>Nematoda</taxon>
        <taxon>Chromadorea</taxon>
        <taxon>Rhabditida</taxon>
        <taxon>Tylenchina</taxon>
        <taxon>Panagrolaimomorpha</taxon>
        <taxon>Strongyloidoidea</taxon>
        <taxon>Strongyloididae</taxon>
        <taxon>Strongyloides</taxon>
    </lineage>
</organism>
<evidence type="ECO:0000313" key="3">
    <source>
        <dbReference type="WBParaSite" id="TCONS_00008713.p1"/>
    </source>
</evidence>
<sequence length="643" mass="71862">MTKSTRKTGRSEVIVEQSNLYSTEGYTTSALSINSSIYKLCAVRKLDNTDQIISLIEFWNIIEMPNMVLELSIPLINVEVEACDWVGNYAICTSTNGMVYQIDPFVGTSISCQICPSPIWCIKSISDSKFLLGSDNGMVYLCVTDKENNDKIIIKSRINIDIETRILSIAYSQETSVIGIGILDTIIFIRLNGNTEIKRYVVKLPKRDLNVEVIVWSLAFLGKTLVSGDSLGRTCLWNSKNGSLIKIISTHQGHVLALAVNGTNIFASGTDYRIQVISALTSREKKFDYATKGQRIIHSNDVRALAAIDEWLISGGAEHELYVSKKHEKTKTFGSANQTKVAKDCNRLLFIYSTYVEIWLRADTDFDESKKVGNNYTLKNIPKNVLQIDSPKKRFITNADISPNDGKKPVVQILALPYKSTSIILEDNMIIWSSGNFVISKYNFNEKKEVALARVENGFYLTKLVKNTSGSLLIGRNNRNQLIIFGREKSEDVFSTLNIPHSITSFKFIKENVIVVSTSSSNHALMLFNIDTLEQIGSSITYEALFGKDQGGFVDNLDYSAKNGKLVVVSENSWKIVSGLSQGSPVLESLNFQKIEKNSNKKCYIVPQWIDSDHSEDVLFMSYSSSRGAPSNIPINISRYGRN</sequence>
<dbReference type="GO" id="GO:0030686">
    <property type="term" value="C:90S preribosome"/>
    <property type="evidence" value="ECO:0007669"/>
    <property type="project" value="InterPro"/>
</dbReference>